<comment type="pathway">
    <text evidence="2">Lipid metabolism.</text>
</comment>
<dbReference type="PANTHER" id="PTHR43853">
    <property type="entry name" value="3-KETOACYL-COA THIOLASE, PEROXISOMAL"/>
    <property type="match status" value="1"/>
</dbReference>
<evidence type="ECO:0000256" key="4">
    <source>
        <dbReference type="ARBA" id="ARBA00022679"/>
    </source>
</evidence>
<dbReference type="Proteomes" id="UP000604341">
    <property type="component" value="Unassembled WGS sequence"/>
</dbReference>
<dbReference type="PROSITE" id="PS00737">
    <property type="entry name" value="THIOLASE_2"/>
    <property type="match status" value="1"/>
</dbReference>
<comment type="caution">
    <text evidence="13">The sequence shown here is derived from an EMBL/GenBank/DDBJ whole genome shotgun (WGS) entry which is preliminary data.</text>
</comment>
<accession>A0ABQ2FF72</accession>
<feature type="domain" description="Thiolase C-terminal" evidence="12">
    <location>
        <begin position="272"/>
        <end position="391"/>
    </location>
</feature>
<dbReference type="PROSITE" id="PS00098">
    <property type="entry name" value="THIOLASE_1"/>
    <property type="match status" value="1"/>
</dbReference>
<keyword evidence="7" id="KW-0443">Lipid metabolism</keyword>
<evidence type="ECO:0000256" key="5">
    <source>
        <dbReference type="ARBA" id="ARBA00022832"/>
    </source>
</evidence>
<dbReference type="Pfam" id="PF00108">
    <property type="entry name" value="Thiolase_N"/>
    <property type="match status" value="1"/>
</dbReference>
<dbReference type="Pfam" id="PF02803">
    <property type="entry name" value="Thiolase_C"/>
    <property type="match status" value="1"/>
</dbReference>
<protein>
    <submittedName>
        <fullName evidence="13">Acetyl-CoA acetyltransferase</fullName>
    </submittedName>
</protein>
<dbReference type="Gene3D" id="3.40.47.10">
    <property type="match status" value="1"/>
</dbReference>
<dbReference type="NCBIfam" id="TIGR01930">
    <property type="entry name" value="AcCoA-C-Actrans"/>
    <property type="match status" value="1"/>
</dbReference>
<evidence type="ECO:0000313" key="14">
    <source>
        <dbReference type="Proteomes" id="UP000604341"/>
    </source>
</evidence>
<evidence type="ECO:0000256" key="6">
    <source>
        <dbReference type="ARBA" id="ARBA00022946"/>
    </source>
</evidence>
<keyword evidence="5" id="KW-0276">Fatty acid metabolism</keyword>
<evidence type="ECO:0000256" key="9">
    <source>
        <dbReference type="ARBA" id="ARBA00023315"/>
    </source>
</evidence>
<reference evidence="14" key="1">
    <citation type="journal article" date="2019" name="Int. J. Syst. Evol. Microbiol.">
        <title>The Global Catalogue of Microorganisms (GCM) 10K type strain sequencing project: providing services to taxonomists for standard genome sequencing and annotation.</title>
        <authorList>
            <consortium name="The Broad Institute Genomics Platform"/>
            <consortium name="The Broad Institute Genome Sequencing Center for Infectious Disease"/>
            <person name="Wu L."/>
            <person name="Ma J."/>
        </authorList>
    </citation>
    <scope>NUCLEOTIDE SEQUENCE [LARGE SCALE GENOMIC DNA]</scope>
    <source>
        <strain evidence="14">JCM 19173</strain>
    </source>
</reference>
<comment type="similarity">
    <text evidence="3 10">Belongs to the thiolase-like superfamily. Thiolase family.</text>
</comment>
<dbReference type="EMBL" id="BMPE01000001">
    <property type="protein sequence ID" value="GGK92405.1"/>
    <property type="molecule type" value="Genomic_DNA"/>
</dbReference>
<evidence type="ECO:0000256" key="3">
    <source>
        <dbReference type="ARBA" id="ARBA00010982"/>
    </source>
</evidence>
<evidence type="ECO:0000256" key="2">
    <source>
        <dbReference type="ARBA" id="ARBA00005189"/>
    </source>
</evidence>
<dbReference type="InterPro" id="IPR016039">
    <property type="entry name" value="Thiolase-like"/>
</dbReference>
<dbReference type="RefSeq" id="WP_189067699.1">
    <property type="nucleotide sequence ID" value="NZ_BMPE01000001.1"/>
</dbReference>
<dbReference type="InterPro" id="IPR002155">
    <property type="entry name" value="Thiolase"/>
</dbReference>
<dbReference type="CDD" id="cd00751">
    <property type="entry name" value="thiolase"/>
    <property type="match status" value="1"/>
</dbReference>
<dbReference type="PANTHER" id="PTHR43853:SF8">
    <property type="entry name" value="3-KETOACYL-COA THIOLASE, PEROXISOMAL"/>
    <property type="match status" value="1"/>
</dbReference>
<dbReference type="NCBIfam" id="NF005494">
    <property type="entry name" value="PRK07108.1"/>
    <property type="match status" value="1"/>
</dbReference>
<gene>
    <name evidence="13" type="ORF">GCM10010844_08680</name>
</gene>
<evidence type="ECO:0000256" key="1">
    <source>
        <dbReference type="ARBA" id="ARBA00004275"/>
    </source>
</evidence>
<name>A0ABQ2FF72_9DEIO</name>
<evidence type="ECO:0000256" key="7">
    <source>
        <dbReference type="ARBA" id="ARBA00023098"/>
    </source>
</evidence>
<keyword evidence="14" id="KW-1185">Reference proteome</keyword>
<dbReference type="PIRSF" id="PIRSF000429">
    <property type="entry name" value="Ac-CoA_Ac_transf"/>
    <property type="match status" value="1"/>
</dbReference>
<sequence length="393" mass="41608">MPEAVIVSTARTPIGKAYRGFLNDTHGSDLGAHAVTHAIARAGVDPAEIEDVIMGAGNPEGATGSNIARQIALRAGLPVSVAGQTVNRFCSSGLQTIATAANSVMAGQGDMYVAGGLESITLTQNEHANKYRLRGEWLMEHKPAIYMPMLETAEIVAKRYGITREQQDEYAYHSQMRTARAQQAGLFEHEIVPMTATMKVQDKATGEISDQTVTRTLDEGNRADTTLEGLGKLKPVFEGGVITAGNASQLSDGAAAVVVMNADVARERGLAPLGLFKGFAIAGCEPDEMGIGPVFAVPKLLKRHGLTVDDIDLWELNEAFAVQALYCRDHLGIDPEKYNVNGGSISIGHPYGMSGARLTGHALLEGKRRGAKHVVVTMCIGGGMGAAGLFEVL</sequence>
<evidence type="ECO:0000256" key="10">
    <source>
        <dbReference type="RuleBase" id="RU003557"/>
    </source>
</evidence>
<evidence type="ECO:0000313" key="13">
    <source>
        <dbReference type="EMBL" id="GGK92405.1"/>
    </source>
</evidence>
<evidence type="ECO:0000259" key="12">
    <source>
        <dbReference type="Pfam" id="PF02803"/>
    </source>
</evidence>
<dbReference type="InterPro" id="IPR050215">
    <property type="entry name" value="Thiolase-like_sf_Thiolase"/>
</dbReference>
<feature type="domain" description="Thiolase N-terminal" evidence="11">
    <location>
        <begin position="5"/>
        <end position="262"/>
    </location>
</feature>
<evidence type="ECO:0000256" key="8">
    <source>
        <dbReference type="ARBA" id="ARBA00023140"/>
    </source>
</evidence>
<keyword evidence="4 10" id="KW-0808">Transferase</keyword>
<organism evidence="13 14">
    <name type="scientific">Deinococcus radiotolerans</name>
    <dbReference type="NCBI Taxonomy" id="1309407"/>
    <lineage>
        <taxon>Bacteria</taxon>
        <taxon>Thermotogati</taxon>
        <taxon>Deinococcota</taxon>
        <taxon>Deinococci</taxon>
        <taxon>Deinococcales</taxon>
        <taxon>Deinococcaceae</taxon>
        <taxon>Deinococcus</taxon>
    </lineage>
</organism>
<dbReference type="InterPro" id="IPR020616">
    <property type="entry name" value="Thiolase_N"/>
</dbReference>
<dbReference type="InterPro" id="IPR020613">
    <property type="entry name" value="Thiolase_CS"/>
</dbReference>
<proteinExistence type="inferred from homology"/>
<keyword evidence="9 10" id="KW-0012">Acyltransferase</keyword>
<comment type="subcellular location">
    <subcellularLocation>
        <location evidence="1">Peroxisome</location>
    </subcellularLocation>
</comment>
<keyword evidence="8" id="KW-0576">Peroxisome</keyword>
<evidence type="ECO:0000259" key="11">
    <source>
        <dbReference type="Pfam" id="PF00108"/>
    </source>
</evidence>
<dbReference type="SUPFAM" id="SSF53901">
    <property type="entry name" value="Thiolase-like"/>
    <property type="match status" value="2"/>
</dbReference>
<dbReference type="InterPro" id="IPR020617">
    <property type="entry name" value="Thiolase_C"/>
</dbReference>
<dbReference type="InterPro" id="IPR020615">
    <property type="entry name" value="Thiolase_acyl_enz_int_AS"/>
</dbReference>
<keyword evidence="6" id="KW-0809">Transit peptide</keyword>